<dbReference type="AlphaFoldDB" id="A0AAV1XLJ8"/>
<dbReference type="Proteomes" id="UP001497480">
    <property type="component" value="Unassembled WGS sequence"/>
</dbReference>
<sequence length="407" mass="46945">MFDGLFKPKFYSKCKSHARLIKTRLEVIRKKRNAVQKFLKKDIADLLKSGLDYNAYGRAEGLLVEKNMSSCYELIAEFIECISVHARELCKQRECPDECKEAIPSLVYAAARFSDLPELRDLRTLFVEKFENSLEPYTCKEFVNKLRQDPPSKEMKIHLLRDLAQEYSIKWDSKALEQKFCSKPQEKLKQAYDEKWHKIENDIAMPKRNERDKKKDMIDASWRVERSNASDDETSTDNSSQDSQTKACSSSLGSVSEDEVENKRPFSYGLVPPPYVKEKKTTESSNHDLHQEPVVQKKEIPRSVRTRATLKPQSPSQNDTVSRSKTVDTEKAVDVLLMHYSKKQSPYTKPVRGISLPSEHITSKETLKGRERATSLVPEMLSTAKHVHPSLPDYEDFTARLAYLSRR</sequence>
<keyword evidence="4" id="KW-1185">Reference proteome</keyword>
<dbReference type="FunFam" id="1.20.1260.60:FF:000002">
    <property type="entry name" value="Vacuolar protein sorting-associated protein IST1"/>
    <property type="match status" value="1"/>
</dbReference>
<evidence type="ECO:0008006" key="5">
    <source>
        <dbReference type="Google" id="ProtNLM"/>
    </source>
</evidence>
<evidence type="ECO:0000313" key="4">
    <source>
        <dbReference type="Proteomes" id="UP001497480"/>
    </source>
</evidence>
<dbReference type="PANTHER" id="PTHR12161">
    <property type="entry name" value="IST1 FAMILY MEMBER"/>
    <property type="match status" value="1"/>
</dbReference>
<evidence type="ECO:0000313" key="3">
    <source>
        <dbReference type="EMBL" id="CAL0322037.1"/>
    </source>
</evidence>
<feature type="compositionally biased region" description="Basic and acidic residues" evidence="2">
    <location>
        <begin position="203"/>
        <end position="229"/>
    </location>
</feature>
<name>A0AAV1XLJ8_LUPLU</name>
<gene>
    <name evidence="3" type="ORF">LLUT_LOCUS23097</name>
</gene>
<comment type="similarity">
    <text evidence="1">Belongs to the IST1 family.</text>
</comment>
<feature type="compositionally biased region" description="Low complexity" evidence="2">
    <location>
        <begin position="236"/>
        <end position="245"/>
    </location>
</feature>
<feature type="region of interest" description="Disordered" evidence="2">
    <location>
        <begin position="203"/>
        <end position="326"/>
    </location>
</feature>
<feature type="compositionally biased region" description="Polar residues" evidence="2">
    <location>
        <begin position="311"/>
        <end position="324"/>
    </location>
</feature>
<dbReference type="EMBL" id="CAXHTB010000016">
    <property type="protein sequence ID" value="CAL0322037.1"/>
    <property type="molecule type" value="Genomic_DNA"/>
</dbReference>
<dbReference type="Gene3D" id="1.20.1260.60">
    <property type="entry name" value="Vacuolar protein sorting-associated protein Ist1"/>
    <property type="match status" value="1"/>
</dbReference>
<evidence type="ECO:0000256" key="1">
    <source>
        <dbReference type="ARBA" id="ARBA00005536"/>
    </source>
</evidence>
<proteinExistence type="inferred from homology"/>
<dbReference type="InterPro" id="IPR042277">
    <property type="entry name" value="IST1-like"/>
</dbReference>
<dbReference type="GO" id="GO:0015031">
    <property type="term" value="P:protein transport"/>
    <property type="evidence" value="ECO:0007669"/>
    <property type="project" value="InterPro"/>
</dbReference>
<evidence type="ECO:0000256" key="2">
    <source>
        <dbReference type="SAM" id="MobiDB-lite"/>
    </source>
</evidence>
<protein>
    <recommendedName>
        <fullName evidence="5">Vacuolar protein sorting-associated protein Ist1</fullName>
    </recommendedName>
</protein>
<reference evidence="3 4" key="1">
    <citation type="submission" date="2024-03" db="EMBL/GenBank/DDBJ databases">
        <authorList>
            <person name="Martinez-Hernandez J."/>
        </authorList>
    </citation>
    <scope>NUCLEOTIDE SEQUENCE [LARGE SCALE GENOMIC DNA]</scope>
</reference>
<organism evidence="3 4">
    <name type="scientific">Lupinus luteus</name>
    <name type="common">European yellow lupine</name>
    <dbReference type="NCBI Taxonomy" id="3873"/>
    <lineage>
        <taxon>Eukaryota</taxon>
        <taxon>Viridiplantae</taxon>
        <taxon>Streptophyta</taxon>
        <taxon>Embryophyta</taxon>
        <taxon>Tracheophyta</taxon>
        <taxon>Spermatophyta</taxon>
        <taxon>Magnoliopsida</taxon>
        <taxon>eudicotyledons</taxon>
        <taxon>Gunneridae</taxon>
        <taxon>Pentapetalae</taxon>
        <taxon>rosids</taxon>
        <taxon>fabids</taxon>
        <taxon>Fabales</taxon>
        <taxon>Fabaceae</taxon>
        <taxon>Papilionoideae</taxon>
        <taxon>50 kb inversion clade</taxon>
        <taxon>genistoids sensu lato</taxon>
        <taxon>core genistoids</taxon>
        <taxon>Genisteae</taxon>
        <taxon>Lupinus</taxon>
    </lineage>
</organism>
<feature type="compositionally biased region" description="Basic and acidic residues" evidence="2">
    <location>
        <begin position="276"/>
        <end position="302"/>
    </location>
</feature>
<dbReference type="InterPro" id="IPR005061">
    <property type="entry name" value="Ist1"/>
</dbReference>
<dbReference type="Pfam" id="PF03398">
    <property type="entry name" value="Ist1"/>
    <property type="match status" value="1"/>
</dbReference>
<accession>A0AAV1XLJ8</accession>
<comment type="caution">
    <text evidence="3">The sequence shown here is derived from an EMBL/GenBank/DDBJ whole genome shotgun (WGS) entry which is preliminary data.</text>
</comment>
<dbReference type="PANTHER" id="PTHR12161:SF46">
    <property type="entry name" value="VACUOLAR PROTEIN SORTING-ASSOCIATED PROTEIN IST1-RELATED"/>
    <property type="match status" value="1"/>
</dbReference>